<sequence length="117" mass="12046">MSRSRVMDVMTVLVALIAAGSVVAIGRGSGWALSLGTLVAVGLCGVRALLGRRRLRAELQPVAAAAAAEAELLTAQPPPRYQPDTVAPYTVSEPESDDPLAAEARAVVRPANGDAQT</sequence>
<dbReference type="AlphaFoldDB" id="A0A1R4KDG4"/>
<keyword evidence="2" id="KW-0812">Transmembrane</keyword>
<keyword evidence="2" id="KW-0472">Membrane</keyword>
<feature type="region of interest" description="Disordered" evidence="1">
    <location>
        <begin position="75"/>
        <end position="117"/>
    </location>
</feature>
<feature type="transmembrane region" description="Helical" evidence="2">
    <location>
        <begin position="7"/>
        <end position="25"/>
    </location>
</feature>
<proteinExistence type="predicted"/>
<evidence type="ECO:0000313" key="3">
    <source>
        <dbReference type="EMBL" id="SJN42289.1"/>
    </source>
</evidence>
<dbReference type="Proteomes" id="UP000196778">
    <property type="component" value="Unassembled WGS sequence"/>
</dbReference>
<name>A0A1R4KDG4_9MICO</name>
<keyword evidence="2" id="KW-1133">Transmembrane helix</keyword>
<organism evidence="3 4">
    <name type="scientific">Mycetocola reblochoni REB411</name>
    <dbReference type="NCBI Taxonomy" id="1255698"/>
    <lineage>
        <taxon>Bacteria</taxon>
        <taxon>Bacillati</taxon>
        <taxon>Actinomycetota</taxon>
        <taxon>Actinomycetes</taxon>
        <taxon>Micrococcales</taxon>
        <taxon>Microbacteriaceae</taxon>
        <taxon>Mycetocola</taxon>
    </lineage>
</organism>
<accession>A0A1R4KDG4</accession>
<gene>
    <name evidence="3" type="ORF">FM119_13175</name>
</gene>
<keyword evidence="4" id="KW-1185">Reference proteome</keyword>
<reference evidence="4" key="1">
    <citation type="submission" date="2017-02" db="EMBL/GenBank/DDBJ databases">
        <authorList>
            <person name="Dridi B."/>
        </authorList>
    </citation>
    <scope>NUCLEOTIDE SEQUENCE [LARGE SCALE GENOMIC DNA]</scope>
    <source>
        <strain evidence="4">EB411</strain>
    </source>
</reference>
<dbReference type="RefSeq" id="WP_087138633.1">
    <property type="nucleotide sequence ID" value="NZ_FUKR01000078.1"/>
</dbReference>
<protein>
    <submittedName>
        <fullName evidence="3">Uncharacterized protein</fullName>
    </submittedName>
</protein>
<evidence type="ECO:0000313" key="4">
    <source>
        <dbReference type="Proteomes" id="UP000196778"/>
    </source>
</evidence>
<evidence type="ECO:0000256" key="1">
    <source>
        <dbReference type="SAM" id="MobiDB-lite"/>
    </source>
</evidence>
<evidence type="ECO:0000256" key="2">
    <source>
        <dbReference type="SAM" id="Phobius"/>
    </source>
</evidence>
<dbReference type="EMBL" id="FUKR01000078">
    <property type="protein sequence ID" value="SJN42289.1"/>
    <property type="molecule type" value="Genomic_DNA"/>
</dbReference>
<feature type="transmembrane region" description="Helical" evidence="2">
    <location>
        <begin position="31"/>
        <end position="50"/>
    </location>
</feature>